<dbReference type="SUPFAM" id="SSF56112">
    <property type="entry name" value="Protein kinase-like (PK-like)"/>
    <property type="match status" value="1"/>
</dbReference>
<evidence type="ECO:0000259" key="5">
    <source>
        <dbReference type="PROSITE" id="PS50011"/>
    </source>
</evidence>
<dbReference type="WBParaSite" id="sdigi.contig102.g4358.t1">
    <property type="protein sequence ID" value="sdigi.contig102.g4358.t1"/>
    <property type="gene ID" value="sdigi.contig102.g4358"/>
</dbReference>
<evidence type="ECO:0000256" key="3">
    <source>
        <dbReference type="ARBA" id="ARBA00022838"/>
    </source>
</evidence>
<dbReference type="Proteomes" id="UP000887581">
    <property type="component" value="Unplaced"/>
</dbReference>
<dbReference type="GO" id="GO:0007094">
    <property type="term" value="P:mitotic spindle assembly checkpoint signaling"/>
    <property type="evidence" value="ECO:0007669"/>
    <property type="project" value="InterPro"/>
</dbReference>
<dbReference type="GO" id="GO:0005524">
    <property type="term" value="F:ATP binding"/>
    <property type="evidence" value="ECO:0007669"/>
    <property type="project" value="InterPro"/>
</dbReference>
<dbReference type="InterPro" id="IPR015661">
    <property type="entry name" value="Bub1/Mad3"/>
</dbReference>
<dbReference type="PANTHER" id="PTHR14030">
    <property type="entry name" value="MITOTIC CHECKPOINT SERINE/THREONINE-PROTEIN KINASE BUB1"/>
    <property type="match status" value="1"/>
</dbReference>
<dbReference type="InterPro" id="IPR011009">
    <property type="entry name" value="Kinase-like_dom_sf"/>
</dbReference>
<dbReference type="GO" id="GO:0004672">
    <property type="term" value="F:protein kinase activity"/>
    <property type="evidence" value="ECO:0007669"/>
    <property type="project" value="InterPro"/>
</dbReference>
<dbReference type="GO" id="GO:0051754">
    <property type="term" value="P:meiotic sister chromatid cohesion, centromeric"/>
    <property type="evidence" value="ECO:0007669"/>
    <property type="project" value="TreeGrafter"/>
</dbReference>
<comment type="subcellular location">
    <subcellularLocation>
        <location evidence="1">Chromosome</location>
        <location evidence="1">Centromere</location>
        <location evidence="1">Kinetochore</location>
    </subcellularLocation>
</comment>
<organism evidence="6 7">
    <name type="scientific">Setaria digitata</name>
    <dbReference type="NCBI Taxonomy" id="48799"/>
    <lineage>
        <taxon>Eukaryota</taxon>
        <taxon>Metazoa</taxon>
        <taxon>Ecdysozoa</taxon>
        <taxon>Nematoda</taxon>
        <taxon>Chromadorea</taxon>
        <taxon>Rhabditida</taxon>
        <taxon>Spirurina</taxon>
        <taxon>Spiruromorpha</taxon>
        <taxon>Filarioidea</taxon>
        <taxon>Setariidae</taxon>
        <taxon>Setaria</taxon>
    </lineage>
</organism>
<name>A0A915PBY1_9BILA</name>
<dbReference type="AlphaFoldDB" id="A0A915PBY1"/>
<protein>
    <submittedName>
        <fullName evidence="7">Protein kinase domain-containing protein</fullName>
    </submittedName>
</protein>
<evidence type="ECO:0000313" key="7">
    <source>
        <dbReference type="WBParaSite" id="sdigi.contig102.g4358.t1"/>
    </source>
</evidence>
<keyword evidence="4" id="KW-0137">Centromere</keyword>
<evidence type="ECO:0000256" key="2">
    <source>
        <dbReference type="ARBA" id="ARBA00022454"/>
    </source>
</evidence>
<keyword evidence="3" id="KW-0995">Kinetochore</keyword>
<dbReference type="GO" id="GO:0032991">
    <property type="term" value="C:protein-containing complex"/>
    <property type="evidence" value="ECO:0007669"/>
    <property type="project" value="UniProtKB-ARBA"/>
</dbReference>
<feature type="domain" description="Protein kinase" evidence="5">
    <location>
        <begin position="1"/>
        <end position="378"/>
    </location>
</feature>
<dbReference type="InterPro" id="IPR000719">
    <property type="entry name" value="Prot_kinase_dom"/>
</dbReference>
<evidence type="ECO:0000256" key="4">
    <source>
        <dbReference type="ARBA" id="ARBA00023328"/>
    </source>
</evidence>
<dbReference type="PANTHER" id="PTHR14030:SF4">
    <property type="entry name" value="BUB1 KINASE, ISOFORM A-RELATED"/>
    <property type="match status" value="1"/>
</dbReference>
<proteinExistence type="predicted"/>
<evidence type="ECO:0000313" key="6">
    <source>
        <dbReference type="Proteomes" id="UP000887581"/>
    </source>
</evidence>
<keyword evidence="2" id="KW-0158">Chromosome</keyword>
<evidence type="ECO:0000256" key="1">
    <source>
        <dbReference type="ARBA" id="ARBA00004629"/>
    </source>
</evidence>
<accession>A0A915PBY1</accession>
<dbReference type="Gene3D" id="1.10.510.10">
    <property type="entry name" value="Transferase(Phosphotransferase) domain 1"/>
    <property type="match status" value="1"/>
</dbReference>
<reference evidence="7" key="1">
    <citation type="submission" date="2022-11" db="UniProtKB">
        <authorList>
            <consortium name="WormBaseParasite"/>
        </authorList>
    </citation>
    <scope>IDENTIFICATION</scope>
</reference>
<dbReference type="PROSITE" id="PS50011">
    <property type="entry name" value="PROTEIN_KINASE_DOM"/>
    <property type="match status" value="1"/>
</dbReference>
<sequence>MKLFNAFYDSKIFTRLSDFYISWARRSEKNHDIVRAILIKAERMKAKPEWLIGIRKKQFAAKEEKLILSDLKNSVTAPEANDTFTYPWDVQQQAKLMDDMEIPSFIKFYNVRPKHQTCWEAYIYNYVKEELTLISAIVQIYHCAMFVDKCLTVQEFTSGTLKQLIKLQNSGDVKLNELIFAIIVLDLMKVLRCIHQMNIIHGCFKSDNIFISKRIACRPELEMLRSGTTLLVKVANWDFAIRSSAGIKYGGEYINENEVVTDGDYQCGPWSYEIDRRGFLNIVNELICGRKLTYLRCKNGRCAPLLGLKRHCSMHEIWSNLFRRCLDTESFTWDELIHEFAQTTDASIRENEDEWIKSSAGYNILFLQLLKKNSQFYP</sequence>
<keyword evidence="6" id="KW-1185">Reference proteome</keyword>
<dbReference type="GO" id="GO:0000776">
    <property type="term" value="C:kinetochore"/>
    <property type="evidence" value="ECO:0007669"/>
    <property type="project" value="UniProtKB-KW"/>
</dbReference>